<keyword evidence="2" id="KW-1185">Reference proteome</keyword>
<sequence length="177" mass="18914">QTVCPPAFGYDVYVDMDVPGNDLGGGGPLVFADPRSYCNADAQCSGYVTVTSYVTNPDVFPYIGNSFFKAATSPTSDYQGLCLYVKKPGDQTVCPPVSGYDVYVDTDVPGDDLLGDGPIPFDDPRSFCEDDPDCNGYVQIISHANAANIGSSVLKVATSPKSDVQGFCLYVKVLREF</sequence>
<comment type="caution">
    <text evidence="1">The sequence shown here is derived from an EMBL/GenBank/DDBJ whole genome shotgun (WGS) entry which is preliminary data.</text>
</comment>
<name>A0A8J4D116_9CHLO</name>
<accession>A0A8J4D116</accession>
<gene>
    <name evidence="1" type="ORF">Vretifemale_20348</name>
</gene>
<proteinExistence type="predicted"/>
<reference evidence="1" key="1">
    <citation type="journal article" date="2021" name="Proc. Natl. Acad. Sci. U.S.A.">
        <title>Three genomes in the algal genus Volvox reveal the fate of a haploid sex-determining region after a transition to homothallism.</title>
        <authorList>
            <person name="Yamamoto K."/>
            <person name="Hamaji T."/>
            <person name="Kawai-Toyooka H."/>
            <person name="Matsuzaki R."/>
            <person name="Takahashi F."/>
            <person name="Nishimura Y."/>
            <person name="Kawachi M."/>
            <person name="Noguchi H."/>
            <person name="Minakuchi Y."/>
            <person name="Umen J.G."/>
            <person name="Toyoda A."/>
            <person name="Nozaki H."/>
        </authorList>
    </citation>
    <scope>NUCLEOTIDE SEQUENCE</scope>
    <source>
        <strain evidence="1">NIES-3786</strain>
    </source>
</reference>
<feature type="non-terminal residue" evidence="1">
    <location>
        <position position="177"/>
    </location>
</feature>
<dbReference type="EMBL" id="BNCP01000085">
    <property type="protein sequence ID" value="GIL92946.1"/>
    <property type="molecule type" value="Genomic_DNA"/>
</dbReference>
<protein>
    <submittedName>
        <fullName evidence="1">Uncharacterized protein</fullName>
    </submittedName>
</protein>
<dbReference type="AlphaFoldDB" id="A0A8J4D116"/>
<evidence type="ECO:0000313" key="2">
    <source>
        <dbReference type="Proteomes" id="UP000747110"/>
    </source>
</evidence>
<organism evidence="1 2">
    <name type="scientific">Volvox reticuliferus</name>
    <dbReference type="NCBI Taxonomy" id="1737510"/>
    <lineage>
        <taxon>Eukaryota</taxon>
        <taxon>Viridiplantae</taxon>
        <taxon>Chlorophyta</taxon>
        <taxon>core chlorophytes</taxon>
        <taxon>Chlorophyceae</taxon>
        <taxon>CS clade</taxon>
        <taxon>Chlamydomonadales</taxon>
        <taxon>Volvocaceae</taxon>
        <taxon>Volvox</taxon>
    </lineage>
</organism>
<dbReference type="Proteomes" id="UP000747110">
    <property type="component" value="Unassembled WGS sequence"/>
</dbReference>
<evidence type="ECO:0000313" key="1">
    <source>
        <dbReference type="EMBL" id="GIL92946.1"/>
    </source>
</evidence>